<proteinExistence type="predicted"/>
<feature type="domain" description="Caspase family p20" evidence="2">
    <location>
        <begin position="53"/>
        <end position="130"/>
    </location>
</feature>
<feature type="domain" description="EF-hand" evidence="3">
    <location>
        <begin position="245"/>
        <end position="267"/>
    </location>
</feature>
<dbReference type="InterPro" id="IPR013229">
    <property type="entry name" value="PEGA"/>
</dbReference>
<dbReference type="GO" id="GO:0006508">
    <property type="term" value="P:proteolysis"/>
    <property type="evidence" value="ECO:0007669"/>
    <property type="project" value="InterPro"/>
</dbReference>
<feature type="region of interest" description="Disordered" evidence="1">
    <location>
        <begin position="459"/>
        <end position="491"/>
    </location>
</feature>
<dbReference type="PANTHER" id="PTHR23150">
    <property type="entry name" value="SULFATASE MODIFYING FACTOR 1, 2"/>
    <property type="match status" value="1"/>
</dbReference>
<dbReference type="InterPro" id="IPR011600">
    <property type="entry name" value="Pept_C14_caspase"/>
</dbReference>
<dbReference type="Gene3D" id="3.40.50.1460">
    <property type="match status" value="1"/>
</dbReference>
<organism evidence="4">
    <name type="scientific">Candidatus Kentrum sp. TC</name>
    <dbReference type="NCBI Taxonomy" id="2126339"/>
    <lineage>
        <taxon>Bacteria</taxon>
        <taxon>Pseudomonadati</taxon>
        <taxon>Pseudomonadota</taxon>
        <taxon>Gammaproteobacteria</taxon>
        <taxon>Candidatus Kentrum</taxon>
    </lineage>
</organism>
<dbReference type="Pfam" id="PF08308">
    <property type="entry name" value="PEGA"/>
    <property type="match status" value="1"/>
</dbReference>
<reference evidence="4" key="1">
    <citation type="submission" date="2019-02" db="EMBL/GenBank/DDBJ databases">
        <authorList>
            <person name="Gruber-Vodicka R. H."/>
            <person name="Seah K. B. B."/>
        </authorList>
    </citation>
    <scope>NUCLEOTIDE SEQUENCE</scope>
    <source>
        <strain evidence="4">BECK_BZ123</strain>
    </source>
</reference>
<dbReference type="GO" id="GO:0005509">
    <property type="term" value="F:calcium ion binding"/>
    <property type="evidence" value="ECO:0007669"/>
    <property type="project" value="InterPro"/>
</dbReference>
<dbReference type="SUPFAM" id="SSF52129">
    <property type="entry name" value="Caspase-like"/>
    <property type="match status" value="1"/>
</dbReference>
<dbReference type="GO" id="GO:0120147">
    <property type="term" value="F:formylglycine-generating oxidase activity"/>
    <property type="evidence" value="ECO:0007669"/>
    <property type="project" value="TreeGrafter"/>
</dbReference>
<dbReference type="AlphaFoldDB" id="A0A450YEB7"/>
<protein>
    <submittedName>
        <fullName evidence="4">Formylglycine-generating enzyme, required for sulfatase activity, contains SUMF1/FGE domain</fullName>
    </submittedName>
</protein>
<dbReference type="PROSITE" id="PS50208">
    <property type="entry name" value="CASPASE_P20"/>
    <property type="match status" value="1"/>
</dbReference>
<dbReference type="InterPro" id="IPR002048">
    <property type="entry name" value="EF_hand_dom"/>
</dbReference>
<evidence type="ECO:0000259" key="2">
    <source>
        <dbReference type="PROSITE" id="PS50208"/>
    </source>
</evidence>
<dbReference type="Gene3D" id="3.90.1580.10">
    <property type="entry name" value="paralog of FGE (formylglycine-generating enzyme)"/>
    <property type="match status" value="1"/>
</dbReference>
<evidence type="ECO:0000313" key="4">
    <source>
        <dbReference type="EMBL" id="VFK39902.1"/>
    </source>
</evidence>
<dbReference type="GO" id="GO:0004197">
    <property type="term" value="F:cysteine-type endopeptidase activity"/>
    <property type="evidence" value="ECO:0007669"/>
    <property type="project" value="InterPro"/>
</dbReference>
<sequence>MKRSLQWVPIFGIAALATMITALAIDGGFARENRGGRPLSIRTAAGEQVGLYRESHALVIGVSDYDSWPKLPGARQDVEVVARALRANGFQVETLQDPDSDRLKRAFEQFIARRGGKPDNRLLFYFAGHGHTVKPKWGGDPMGYIAPKDAPNPNRDPAGFEAMALPMQRIEEYALKIHAKHALFLFDSCFSGALFNITRSAPENISYKTALPVRQFITAGDAGETVPDRSIFRRQFIAALSGEGDADGDGFVTGAELGEFLQKQVINYSKGDQHPQYGKIRNSHLDKGDFVFEVGKSKKGVGGNQGATGGERGKPSADLAVEREFWDSIKNNKDPEEYRAYLERYPRGAFAGLARIRIRKFTPPTPEQAVAQPAQPKMGRLIAHSNVSGDTVFIDGKSVGPTGPDAHALAPGEYEIRVEKAGFEPFETRIALSAGDEKTIRARLERSVPVRLVPVRDRLRDGSSGPEMARIEGGCFRMGSPPSEKGRDDDERQHRVCVEGFYMGKYEATFAEYDRFAKAAGRKLPKDRGWGRGKRPVINVNWEDATAYAGWLSRETGKKYRLPTEAEWEFAARAGTTTRYYWGNDFEDELACDFANSADLTAKEKNSDWITNNCRDGFVNTAPVGSFRTNGYGLFDMSGNVWEWTCSLYQKNYDGNEKRCVSKGTDGPRVVRGGGWNSTPRDIRSAFRNGFNTLDANKFLGFRLAREF</sequence>
<dbReference type="Pfam" id="PF00656">
    <property type="entry name" value="Peptidase_C14"/>
    <property type="match status" value="1"/>
</dbReference>
<name>A0A450YEB7_9GAMM</name>
<dbReference type="InterPro" id="IPR001309">
    <property type="entry name" value="Pept_C14_p20"/>
</dbReference>
<evidence type="ECO:0000259" key="3">
    <source>
        <dbReference type="PROSITE" id="PS50222"/>
    </source>
</evidence>
<dbReference type="PANTHER" id="PTHR23150:SF35">
    <property type="entry name" value="BLL6746 PROTEIN"/>
    <property type="match status" value="1"/>
</dbReference>
<dbReference type="SUPFAM" id="SSF56436">
    <property type="entry name" value="C-type lectin-like"/>
    <property type="match status" value="1"/>
</dbReference>
<dbReference type="EMBL" id="CAADFS010000007">
    <property type="protein sequence ID" value="VFK39902.1"/>
    <property type="molecule type" value="Genomic_DNA"/>
</dbReference>
<dbReference type="InterPro" id="IPR016187">
    <property type="entry name" value="CTDL_fold"/>
</dbReference>
<dbReference type="PROSITE" id="PS50222">
    <property type="entry name" value="EF_HAND_2"/>
    <property type="match status" value="1"/>
</dbReference>
<dbReference type="InterPro" id="IPR005532">
    <property type="entry name" value="SUMF_dom"/>
</dbReference>
<dbReference type="Pfam" id="PF03781">
    <property type="entry name" value="FGE-sulfatase"/>
    <property type="match status" value="1"/>
</dbReference>
<dbReference type="InterPro" id="IPR042095">
    <property type="entry name" value="SUMF_sf"/>
</dbReference>
<dbReference type="PROSITE" id="PS00018">
    <property type="entry name" value="EF_HAND_1"/>
    <property type="match status" value="1"/>
</dbReference>
<gene>
    <name evidence="4" type="ORF">BECKTC1821D_GA0114238_100735</name>
</gene>
<accession>A0A450YEB7</accession>
<dbReference type="InterPro" id="IPR051043">
    <property type="entry name" value="Sulfatase_Mod_Factor_Kinase"/>
</dbReference>
<evidence type="ECO:0000256" key="1">
    <source>
        <dbReference type="SAM" id="MobiDB-lite"/>
    </source>
</evidence>
<dbReference type="InterPro" id="IPR029030">
    <property type="entry name" value="Caspase-like_dom_sf"/>
</dbReference>
<dbReference type="InterPro" id="IPR018247">
    <property type="entry name" value="EF_Hand_1_Ca_BS"/>
</dbReference>